<name>A0ABR3L0F7_TRISP</name>
<proteinExistence type="predicted"/>
<evidence type="ECO:0000256" key="2">
    <source>
        <dbReference type="SAM" id="SignalP"/>
    </source>
</evidence>
<comment type="caution">
    <text evidence="3">The sequence shown here is derived from an EMBL/GenBank/DDBJ whole genome shotgun (WGS) entry which is preliminary data.</text>
</comment>
<evidence type="ECO:0000256" key="1">
    <source>
        <dbReference type="SAM" id="Phobius"/>
    </source>
</evidence>
<sequence length="97" mass="10637">MIVFGLIFLSKSCTFADRPTDRPTTTTTTAATTTTITAAITTIITIIIFIIGDVDFFLQPTSAFCEENLSVSTVVVVVCCARQPKTNEPQEREKKNM</sequence>
<feature type="chain" id="PRO_5045993082" evidence="2">
    <location>
        <begin position="17"/>
        <end position="97"/>
    </location>
</feature>
<keyword evidence="4" id="KW-1185">Reference proteome</keyword>
<keyword evidence="1" id="KW-0472">Membrane</keyword>
<reference evidence="3 4" key="1">
    <citation type="submission" date="2024-07" db="EMBL/GenBank/DDBJ databases">
        <title>Enhanced genomic and transcriptomic resources for Trichinella pseudospiralis and T. spiralis underpin the discovery of pronounced molecular differences between stages and species.</title>
        <authorList>
            <person name="Pasi K.K."/>
            <person name="La Rosa G."/>
            <person name="Gomez-Morales M.A."/>
            <person name="Tosini F."/>
            <person name="Sumanam S."/>
            <person name="Young N.D."/>
            <person name="Chang B.C."/>
            <person name="Robin G.B."/>
        </authorList>
    </citation>
    <scope>NUCLEOTIDE SEQUENCE [LARGE SCALE GENOMIC DNA]</scope>
    <source>
        <strain evidence="3">ISS534</strain>
    </source>
</reference>
<evidence type="ECO:0000313" key="3">
    <source>
        <dbReference type="EMBL" id="KAL1246349.1"/>
    </source>
</evidence>
<feature type="signal peptide" evidence="2">
    <location>
        <begin position="1"/>
        <end position="16"/>
    </location>
</feature>
<gene>
    <name evidence="3" type="ORF">TSPI_03443</name>
</gene>
<accession>A0ABR3L0F7</accession>
<organism evidence="3 4">
    <name type="scientific">Trichinella spiralis</name>
    <name type="common">Trichina worm</name>
    <dbReference type="NCBI Taxonomy" id="6334"/>
    <lineage>
        <taxon>Eukaryota</taxon>
        <taxon>Metazoa</taxon>
        <taxon>Ecdysozoa</taxon>
        <taxon>Nematoda</taxon>
        <taxon>Enoplea</taxon>
        <taxon>Dorylaimia</taxon>
        <taxon>Trichinellida</taxon>
        <taxon>Trichinellidae</taxon>
        <taxon>Trichinella</taxon>
    </lineage>
</organism>
<feature type="transmembrane region" description="Helical" evidence="1">
    <location>
        <begin position="32"/>
        <end position="52"/>
    </location>
</feature>
<keyword evidence="1" id="KW-0812">Transmembrane</keyword>
<dbReference type="Proteomes" id="UP001558632">
    <property type="component" value="Unassembled WGS sequence"/>
</dbReference>
<dbReference type="EMBL" id="JBEUSY010000010">
    <property type="protein sequence ID" value="KAL1246349.1"/>
    <property type="molecule type" value="Genomic_DNA"/>
</dbReference>
<keyword evidence="1" id="KW-1133">Transmembrane helix</keyword>
<keyword evidence="2" id="KW-0732">Signal</keyword>
<protein>
    <submittedName>
        <fullName evidence="3">Membrane protein PB1A10.07c</fullName>
    </submittedName>
</protein>
<evidence type="ECO:0000313" key="4">
    <source>
        <dbReference type="Proteomes" id="UP001558632"/>
    </source>
</evidence>